<dbReference type="InterPro" id="IPR051127">
    <property type="entry name" value="Fungal_SecMet_Regulators"/>
</dbReference>
<name>A0A8H4X8S8_9HYPO</name>
<accession>A0A8H4X8S8</accession>
<feature type="domain" description="Xylanolytic transcriptional activator regulatory" evidence="6">
    <location>
        <begin position="2"/>
        <end position="116"/>
    </location>
</feature>
<reference evidence="7" key="2">
    <citation type="submission" date="2020-05" db="EMBL/GenBank/DDBJ databases">
        <authorList>
            <person name="Kim H.-S."/>
            <person name="Proctor R.H."/>
            <person name="Brown D.W."/>
        </authorList>
    </citation>
    <scope>NUCLEOTIDE SEQUENCE</scope>
    <source>
        <strain evidence="7">NRRL 20472</strain>
    </source>
</reference>
<evidence type="ECO:0000256" key="4">
    <source>
        <dbReference type="ARBA" id="ARBA00023242"/>
    </source>
</evidence>
<evidence type="ECO:0000256" key="5">
    <source>
        <dbReference type="SAM" id="Phobius"/>
    </source>
</evidence>
<keyword evidence="5" id="KW-0812">Transmembrane</keyword>
<dbReference type="Pfam" id="PF04082">
    <property type="entry name" value="Fungal_trans"/>
    <property type="match status" value="1"/>
</dbReference>
<dbReference type="GO" id="GO:0000435">
    <property type="term" value="P:positive regulation of transcription from RNA polymerase II promoter by galactose"/>
    <property type="evidence" value="ECO:0007669"/>
    <property type="project" value="TreeGrafter"/>
</dbReference>
<feature type="transmembrane region" description="Helical" evidence="5">
    <location>
        <begin position="231"/>
        <end position="253"/>
    </location>
</feature>
<dbReference type="PANTHER" id="PTHR47424:SF3">
    <property type="entry name" value="REGULATORY PROTEIN GAL4"/>
    <property type="match status" value="1"/>
</dbReference>
<keyword evidence="3" id="KW-0804">Transcription</keyword>
<evidence type="ECO:0000313" key="8">
    <source>
        <dbReference type="Proteomes" id="UP000622797"/>
    </source>
</evidence>
<evidence type="ECO:0000256" key="3">
    <source>
        <dbReference type="ARBA" id="ARBA00023163"/>
    </source>
</evidence>
<keyword evidence="8" id="KW-1185">Reference proteome</keyword>
<dbReference type="InterPro" id="IPR007219">
    <property type="entry name" value="XnlR_reg_dom"/>
</dbReference>
<dbReference type="CDD" id="cd12148">
    <property type="entry name" value="fungal_TF_MHR"/>
    <property type="match status" value="1"/>
</dbReference>
<protein>
    <recommendedName>
        <fullName evidence="6">Xylanolytic transcriptional activator regulatory domain-containing protein</fullName>
    </recommendedName>
</protein>
<evidence type="ECO:0000256" key="1">
    <source>
        <dbReference type="ARBA" id="ARBA00023015"/>
    </source>
</evidence>
<comment type="caution">
    <text evidence="7">The sequence shown here is derived from an EMBL/GenBank/DDBJ whole genome shotgun (WGS) entry which is preliminary data.</text>
</comment>
<reference evidence="7" key="1">
    <citation type="journal article" date="2020" name="BMC Genomics">
        <title>Correction to: Identification and distribution of gene clusters required for synthesis of sphingolipid metabolism inhibitors in diverse species of the filamentous fungus Fusarium.</title>
        <authorList>
            <person name="Kim H.S."/>
            <person name="Lohmar J.M."/>
            <person name="Busman M."/>
            <person name="Brown D.W."/>
            <person name="Naumann T.A."/>
            <person name="Divon H.H."/>
            <person name="Lysoe E."/>
            <person name="Uhlig S."/>
            <person name="Proctor R.H."/>
        </authorList>
    </citation>
    <scope>NUCLEOTIDE SEQUENCE</scope>
    <source>
        <strain evidence="7">NRRL 20472</strain>
    </source>
</reference>
<keyword evidence="1" id="KW-0805">Transcription regulation</keyword>
<dbReference type="GO" id="GO:0008270">
    <property type="term" value="F:zinc ion binding"/>
    <property type="evidence" value="ECO:0007669"/>
    <property type="project" value="InterPro"/>
</dbReference>
<evidence type="ECO:0000313" key="7">
    <source>
        <dbReference type="EMBL" id="KAF4965570.1"/>
    </source>
</evidence>
<organism evidence="7 8">
    <name type="scientific">Fusarium sarcochroum</name>
    <dbReference type="NCBI Taxonomy" id="1208366"/>
    <lineage>
        <taxon>Eukaryota</taxon>
        <taxon>Fungi</taxon>
        <taxon>Dikarya</taxon>
        <taxon>Ascomycota</taxon>
        <taxon>Pezizomycotina</taxon>
        <taxon>Sordariomycetes</taxon>
        <taxon>Hypocreomycetidae</taxon>
        <taxon>Hypocreales</taxon>
        <taxon>Nectriaceae</taxon>
        <taxon>Fusarium</taxon>
        <taxon>Fusarium lateritium species complex</taxon>
    </lineage>
</organism>
<dbReference type="GO" id="GO:0000981">
    <property type="term" value="F:DNA-binding transcription factor activity, RNA polymerase II-specific"/>
    <property type="evidence" value="ECO:0007669"/>
    <property type="project" value="TreeGrafter"/>
</dbReference>
<dbReference type="EMBL" id="JABEXW010000341">
    <property type="protein sequence ID" value="KAF4965570.1"/>
    <property type="molecule type" value="Genomic_DNA"/>
</dbReference>
<dbReference type="AlphaFoldDB" id="A0A8H4X8S8"/>
<evidence type="ECO:0000259" key="6">
    <source>
        <dbReference type="Pfam" id="PF04082"/>
    </source>
</evidence>
<keyword evidence="5" id="KW-1133">Transmembrane helix</keyword>
<sequence length="380" mass="42934">MSIGLHSKDIASKFSPLQQEIRKRTWFGCILLDRSLSMTFGRPFAIPEEYIRLDIPTSLPPSVSVPENVQQLSLAFYNASILLYRIMGRIIVTLYGSNLGCDDQTSETTTMTSIIQLGQELADWQVSLPTQLGLYSVCDLPHDTEIQNPTVERFRVVLTLRYLNVQLLLHRPTFIRSLGVLLKEPKLPHRNAGSVNNMQASFDKAFVQVAENIIDIIYAVLMRPDHGRHLIGAWWFTLYYAFSAALAVFGSLLTSQESQGEVDGSDRIDRAKRSLNQVSEALGRLGDHNTIVSRCVKFLQQLLRLVNAWDTRPSQALDSSDPYAETQSITTADVGHFDAESNLLSTMPTWDVSEAGFGDELELGHFFASDFQRWFDRIRW</sequence>
<dbReference type="GO" id="GO:0006351">
    <property type="term" value="P:DNA-templated transcription"/>
    <property type="evidence" value="ECO:0007669"/>
    <property type="project" value="InterPro"/>
</dbReference>
<gene>
    <name evidence="7" type="ORF">FSARC_6655</name>
</gene>
<keyword evidence="2" id="KW-0238">DNA-binding</keyword>
<dbReference type="OrthoDB" id="3364175at2759"/>
<dbReference type="GO" id="GO:0000978">
    <property type="term" value="F:RNA polymerase II cis-regulatory region sequence-specific DNA binding"/>
    <property type="evidence" value="ECO:0007669"/>
    <property type="project" value="TreeGrafter"/>
</dbReference>
<dbReference type="Proteomes" id="UP000622797">
    <property type="component" value="Unassembled WGS sequence"/>
</dbReference>
<evidence type="ECO:0000256" key="2">
    <source>
        <dbReference type="ARBA" id="ARBA00023125"/>
    </source>
</evidence>
<keyword evidence="5" id="KW-0472">Membrane</keyword>
<dbReference type="GO" id="GO:0005634">
    <property type="term" value="C:nucleus"/>
    <property type="evidence" value="ECO:0007669"/>
    <property type="project" value="TreeGrafter"/>
</dbReference>
<keyword evidence="4" id="KW-0539">Nucleus</keyword>
<dbReference type="PANTHER" id="PTHR47424">
    <property type="entry name" value="REGULATORY PROTEIN GAL4"/>
    <property type="match status" value="1"/>
</dbReference>
<proteinExistence type="predicted"/>